<organism evidence="1 2">
    <name type="scientific">Grimontia celer</name>
    <dbReference type="NCBI Taxonomy" id="1796497"/>
    <lineage>
        <taxon>Bacteria</taxon>
        <taxon>Pseudomonadati</taxon>
        <taxon>Pseudomonadota</taxon>
        <taxon>Gammaproteobacteria</taxon>
        <taxon>Vibrionales</taxon>
        <taxon>Vibrionaceae</taxon>
        <taxon>Grimontia</taxon>
    </lineage>
</organism>
<name>A0A128EUL3_9GAMM</name>
<dbReference type="STRING" id="1796497.GCE9029_00359"/>
<dbReference type="InterPro" id="IPR036134">
    <property type="entry name" value="Crypto/Photolyase_FAD-like_sf"/>
</dbReference>
<dbReference type="RefSeq" id="WP_062660768.1">
    <property type="nucleotide sequence ID" value="NZ_FIZX01000001.1"/>
</dbReference>
<dbReference type="InterPro" id="IPR014729">
    <property type="entry name" value="Rossmann-like_a/b/a_fold"/>
</dbReference>
<keyword evidence="2" id="KW-1185">Reference proteome</keyword>
<protein>
    <submittedName>
        <fullName evidence="1">Deoxyribodipyrimidine photo-lyase-related protein</fullName>
    </submittedName>
</protein>
<sequence>MTQIHTLRLILSDQLNASHSWYSERDDGVLYLMAELRQETDYVPHHVQKICAFFAAMEGFAQALEKAGHHVLHMTLDETQSFDSLDALLKALIDKHSIARFEYQLPDEYRLREQLRLFGDSLDIEACAAGCEHFLVPDDALNQHFTTGKHHLMESFYRKMRKQFDVMMEDDKPEGGKWNYDKDNRAKLSTSELECVPEPLVFANDVSDILERLERHGVKTIGVASSQLLWPVTRRQSLELLDYFCQYLLPKFGSFQDAMTSDSPHRWSLYHSRLSFALNSKMLHPMQVIHAAIRAYRQPESGISINQIEGFVRQILGWREFVRGLYWVNMPDYSTMNALGGTRKLPEFFWTGETKMQCLKQAIQQSLDYGYAHHIQRLMVTGNFTLLTGIAPEEVDAWYLGIYVDAIEWVELPNVRGMALFADGGLFATKPYSASGNYINKMSDYCTSCHYKVKEKVGEGACPLNSLYWHFMERHRARIAVNPRAGMVYRGWDSKSDQERDLVLEQAEHYLNALDNL</sequence>
<dbReference type="PANTHER" id="PTHR38657">
    <property type="entry name" value="SLR1343 PROTEIN"/>
    <property type="match status" value="1"/>
</dbReference>
<reference evidence="2" key="1">
    <citation type="submission" date="2016-02" db="EMBL/GenBank/DDBJ databases">
        <authorList>
            <person name="Rodrigo-Torres Lidia"/>
            <person name="Arahal R.David."/>
        </authorList>
    </citation>
    <scope>NUCLEOTIDE SEQUENCE [LARGE SCALE GENOMIC DNA]</scope>
    <source>
        <strain evidence="2">CECT 9029</strain>
    </source>
</reference>
<evidence type="ECO:0000313" key="2">
    <source>
        <dbReference type="Proteomes" id="UP000071641"/>
    </source>
</evidence>
<dbReference type="InterPro" id="IPR007357">
    <property type="entry name" value="PhrB-like"/>
</dbReference>
<dbReference type="Gene3D" id="1.10.10.1710">
    <property type="entry name" value="Deoxyribodipyrimidine photolyase-related"/>
    <property type="match status" value="1"/>
</dbReference>
<dbReference type="EMBL" id="FIZX01000001">
    <property type="protein sequence ID" value="CZF77691.1"/>
    <property type="molecule type" value="Genomic_DNA"/>
</dbReference>
<dbReference type="Gene3D" id="1.25.40.80">
    <property type="match status" value="1"/>
</dbReference>
<keyword evidence="1" id="KW-0456">Lyase</keyword>
<dbReference type="PANTHER" id="PTHR38657:SF1">
    <property type="entry name" value="SLR1343 PROTEIN"/>
    <property type="match status" value="1"/>
</dbReference>
<dbReference type="GO" id="GO:0016829">
    <property type="term" value="F:lyase activity"/>
    <property type="evidence" value="ECO:0007669"/>
    <property type="project" value="UniProtKB-KW"/>
</dbReference>
<accession>A0A128EUL3</accession>
<proteinExistence type="predicted"/>
<dbReference type="Proteomes" id="UP000071641">
    <property type="component" value="Unassembled WGS sequence"/>
</dbReference>
<evidence type="ECO:0000313" key="1">
    <source>
        <dbReference type="EMBL" id="CZF77691.1"/>
    </source>
</evidence>
<dbReference type="AlphaFoldDB" id="A0A128EUL3"/>
<dbReference type="Gene3D" id="3.40.50.620">
    <property type="entry name" value="HUPs"/>
    <property type="match status" value="1"/>
</dbReference>
<dbReference type="Pfam" id="PF04244">
    <property type="entry name" value="DPRP"/>
    <property type="match status" value="1"/>
</dbReference>
<dbReference type="Gene3D" id="1.10.579.10">
    <property type="entry name" value="DNA Cyclobutane Dipyrimidine Photolyase, subunit A, domain 3"/>
    <property type="match status" value="1"/>
</dbReference>
<dbReference type="OrthoDB" id="5288100at2"/>
<dbReference type="InterPro" id="IPR052551">
    <property type="entry name" value="UV-DNA_repair_photolyase"/>
</dbReference>
<dbReference type="SUPFAM" id="SSF48173">
    <property type="entry name" value="Cryptochrome/photolyase FAD-binding domain"/>
    <property type="match status" value="1"/>
</dbReference>
<gene>
    <name evidence="1" type="ORF">GCE9029_00359</name>
</gene>